<evidence type="ECO:0000313" key="1">
    <source>
        <dbReference type="EMBL" id="MCD7467972.1"/>
    </source>
</evidence>
<reference evidence="1 2" key="1">
    <citation type="journal article" date="2021" name="BMC Genomics">
        <title>Datura genome reveals duplications of psychoactive alkaloid biosynthetic genes and high mutation rate following tissue culture.</title>
        <authorList>
            <person name="Rajewski A."/>
            <person name="Carter-House D."/>
            <person name="Stajich J."/>
            <person name="Litt A."/>
        </authorList>
    </citation>
    <scope>NUCLEOTIDE SEQUENCE [LARGE SCALE GENOMIC DNA]</scope>
    <source>
        <strain evidence="1">AR-01</strain>
    </source>
</reference>
<protein>
    <submittedName>
        <fullName evidence="1">Uncharacterized protein</fullName>
    </submittedName>
</protein>
<keyword evidence="2" id="KW-1185">Reference proteome</keyword>
<sequence length="242" mass="27616">MAPHLILPKILMKLITMLHGERYLKWSEAEVKTMNVIENLQHTVDHMRMDIEDEATEALKTIQVNIQYDYLSKYCKECKLQGHNINECWRVQPQTIVVKEEYLKENINPNKAESNRNGAKAESNMNGAKEIEYGYTTAGTFPRVLTSGKVVGNMGEWKEANKKDLAVKSNLHTTEHRAETSNDSWDKTKDNLVHNKVDGRFIPPGCNIHTERGDRDRIRGSKCPRETLGAAIVRSSLQAQLQ</sequence>
<comment type="caution">
    <text evidence="1">The sequence shown here is derived from an EMBL/GenBank/DDBJ whole genome shotgun (WGS) entry which is preliminary data.</text>
</comment>
<proteinExistence type="predicted"/>
<name>A0ABS8TBM8_DATST</name>
<evidence type="ECO:0000313" key="2">
    <source>
        <dbReference type="Proteomes" id="UP000823775"/>
    </source>
</evidence>
<dbReference type="Proteomes" id="UP000823775">
    <property type="component" value="Unassembled WGS sequence"/>
</dbReference>
<accession>A0ABS8TBM8</accession>
<dbReference type="EMBL" id="JACEIK010001288">
    <property type="protein sequence ID" value="MCD7467972.1"/>
    <property type="molecule type" value="Genomic_DNA"/>
</dbReference>
<gene>
    <name evidence="1" type="ORF">HAX54_005694</name>
</gene>
<organism evidence="1 2">
    <name type="scientific">Datura stramonium</name>
    <name type="common">Jimsonweed</name>
    <name type="synonym">Common thornapple</name>
    <dbReference type="NCBI Taxonomy" id="4076"/>
    <lineage>
        <taxon>Eukaryota</taxon>
        <taxon>Viridiplantae</taxon>
        <taxon>Streptophyta</taxon>
        <taxon>Embryophyta</taxon>
        <taxon>Tracheophyta</taxon>
        <taxon>Spermatophyta</taxon>
        <taxon>Magnoliopsida</taxon>
        <taxon>eudicotyledons</taxon>
        <taxon>Gunneridae</taxon>
        <taxon>Pentapetalae</taxon>
        <taxon>asterids</taxon>
        <taxon>lamiids</taxon>
        <taxon>Solanales</taxon>
        <taxon>Solanaceae</taxon>
        <taxon>Solanoideae</taxon>
        <taxon>Datureae</taxon>
        <taxon>Datura</taxon>
    </lineage>
</organism>